<proteinExistence type="predicted"/>
<accession>A0ABQ3K2R9</accession>
<dbReference type="EMBL" id="BNAL01000001">
    <property type="protein sequence ID" value="GHF92605.1"/>
    <property type="molecule type" value="Genomic_DNA"/>
</dbReference>
<sequence>MQQFCQDLSTKGWQQAMGNMAGVSEREVTQAFHLMGGDDATLKIAEHVFKQSRCEVLSAQGARVRVKASGADIMTVLERVMNDPAVQRYLGQRQTAKADADLERTVLQSMQRQYQSGRLPLYTQTLNVDLERLDGHWTLTEDSLEALVDVLGGGPSRLEE</sequence>
<gene>
    <name evidence="1" type="ORF">GCM10017783_00490</name>
</gene>
<dbReference type="Proteomes" id="UP000632154">
    <property type="component" value="Unassembled WGS sequence"/>
</dbReference>
<comment type="caution">
    <text evidence="1">The sequence shown here is derived from an EMBL/GenBank/DDBJ whole genome shotgun (WGS) entry which is preliminary data.</text>
</comment>
<keyword evidence="2" id="KW-1185">Reference proteome</keyword>
<reference evidence="2" key="1">
    <citation type="journal article" date="2019" name="Int. J. Syst. Evol. Microbiol.">
        <title>The Global Catalogue of Microorganisms (GCM) 10K type strain sequencing project: providing services to taxonomists for standard genome sequencing and annotation.</title>
        <authorList>
            <consortium name="The Broad Institute Genomics Platform"/>
            <consortium name="The Broad Institute Genome Sequencing Center for Infectious Disease"/>
            <person name="Wu L."/>
            <person name="Ma J."/>
        </authorList>
    </citation>
    <scope>NUCLEOTIDE SEQUENCE [LARGE SCALE GENOMIC DNA]</scope>
    <source>
        <strain evidence="2">CGMCC 1.18439</strain>
    </source>
</reference>
<organism evidence="1 2">
    <name type="scientific">Deinococcus piscis</name>
    <dbReference type="NCBI Taxonomy" id="394230"/>
    <lineage>
        <taxon>Bacteria</taxon>
        <taxon>Thermotogati</taxon>
        <taxon>Deinococcota</taxon>
        <taxon>Deinococci</taxon>
        <taxon>Deinococcales</taxon>
        <taxon>Deinococcaceae</taxon>
        <taxon>Deinococcus</taxon>
    </lineage>
</organism>
<evidence type="ECO:0000313" key="2">
    <source>
        <dbReference type="Proteomes" id="UP000632154"/>
    </source>
</evidence>
<name>A0ABQ3K2R9_9DEIO</name>
<evidence type="ECO:0000313" key="1">
    <source>
        <dbReference type="EMBL" id="GHF92605.1"/>
    </source>
</evidence>
<protein>
    <submittedName>
        <fullName evidence="1">Uncharacterized protein</fullName>
    </submittedName>
</protein>